<name>A0A6J5WCX1_PRUAR</name>
<evidence type="ECO:0000313" key="4">
    <source>
        <dbReference type="Proteomes" id="UP000507245"/>
    </source>
</evidence>
<dbReference type="AlphaFoldDB" id="A0A6J5WCX1"/>
<feature type="region of interest" description="Disordered" evidence="1">
    <location>
        <begin position="117"/>
        <end position="158"/>
    </location>
</feature>
<feature type="transmembrane region" description="Helical" evidence="2">
    <location>
        <begin position="175"/>
        <end position="193"/>
    </location>
</feature>
<keyword evidence="2" id="KW-0812">Transmembrane</keyword>
<evidence type="ECO:0000256" key="1">
    <source>
        <dbReference type="SAM" id="MobiDB-lite"/>
    </source>
</evidence>
<organism evidence="3 4">
    <name type="scientific">Prunus armeniaca</name>
    <name type="common">Apricot</name>
    <name type="synonym">Armeniaca vulgaris</name>
    <dbReference type="NCBI Taxonomy" id="36596"/>
    <lineage>
        <taxon>Eukaryota</taxon>
        <taxon>Viridiplantae</taxon>
        <taxon>Streptophyta</taxon>
        <taxon>Embryophyta</taxon>
        <taxon>Tracheophyta</taxon>
        <taxon>Spermatophyta</taxon>
        <taxon>Magnoliopsida</taxon>
        <taxon>eudicotyledons</taxon>
        <taxon>Gunneridae</taxon>
        <taxon>Pentapetalae</taxon>
        <taxon>rosids</taxon>
        <taxon>fabids</taxon>
        <taxon>Rosales</taxon>
        <taxon>Rosaceae</taxon>
        <taxon>Amygdaloideae</taxon>
        <taxon>Amygdaleae</taxon>
        <taxon>Prunus</taxon>
    </lineage>
</organism>
<gene>
    <name evidence="3" type="ORF">ORAREDHAP_LOCUS8993</name>
</gene>
<feature type="compositionally biased region" description="Polar residues" evidence="1">
    <location>
        <begin position="117"/>
        <end position="130"/>
    </location>
</feature>
<dbReference type="EMBL" id="CAEKKB010000001">
    <property type="protein sequence ID" value="CAB4297224.1"/>
    <property type="molecule type" value="Genomic_DNA"/>
</dbReference>
<feature type="transmembrane region" description="Helical" evidence="2">
    <location>
        <begin position="43"/>
        <end position="62"/>
    </location>
</feature>
<accession>A0A6J5WCX1</accession>
<dbReference type="PANTHER" id="PTHR33287:SF2">
    <property type="entry name" value="TRANSMEMBRANE PROTEIN"/>
    <property type="match status" value="1"/>
</dbReference>
<proteinExistence type="predicted"/>
<keyword evidence="2" id="KW-1133">Transmembrane helix</keyword>
<reference evidence="4" key="1">
    <citation type="journal article" date="2020" name="Genome Biol.">
        <title>Gamete binning: chromosome-level and haplotype-resolved genome assembly enabled by high-throughput single-cell sequencing of gamete genomes.</title>
        <authorList>
            <person name="Campoy J.A."/>
            <person name="Sun H."/>
            <person name="Goel M."/>
            <person name="Jiao W.-B."/>
            <person name="Folz-Donahue K."/>
            <person name="Wang N."/>
            <person name="Rubio M."/>
            <person name="Liu C."/>
            <person name="Kukat C."/>
            <person name="Ruiz D."/>
            <person name="Huettel B."/>
            <person name="Schneeberger K."/>
        </authorList>
    </citation>
    <scope>NUCLEOTIDE SEQUENCE [LARGE SCALE GENOMIC DNA]</scope>
    <source>
        <strain evidence="4">cv. Rojo Pasion</strain>
    </source>
</reference>
<dbReference type="OrthoDB" id="1679871at2759"/>
<feature type="transmembrane region" description="Helical" evidence="2">
    <location>
        <begin position="199"/>
        <end position="220"/>
    </location>
</feature>
<evidence type="ECO:0000256" key="2">
    <source>
        <dbReference type="SAM" id="Phobius"/>
    </source>
</evidence>
<evidence type="ECO:0000313" key="3">
    <source>
        <dbReference type="EMBL" id="CAB4297224.1"/>
    </source>
</evidence>
<dbReference type="PANTHER" id="PTHR33287">
    <property type="entry name" value="OS03G0453550 PROTEIN"/>
    <property type="match status" value="1"/>
</dbReference>
<dbReference type="Proteomes" id="UP000507245">
    <property type="component" value="Unassembled WGS sequence"/>
</dbReference>
<feature type="transmembrane region" description="Helical" evidence="2">
    <location>
        <begin position="68"/>
        <end position="89"/>
    </location>
</feature>
<protein>
    <submittedName>
        <fullName evidence="3">Uncharacterized protein</fullName>
    </submittedName>
</protein>
<keyword evidence="2" id="KW-0472">Membrane</keyword>
<sequence>MAHNPEQEKKELNEKIELKLSQIREHDGRLSSLQTKGFQLGSFYLVFQGVILTAIANANSIFGCLSYWLLIALSSLAAFPNLIAMYYIGREYIRISNQRDISLRESDALFTQLTQLSQPNPTSSPGTSPFVSAPPAPPSQGAGTAPPPSQVAATAQPPPAGNHCYTSIKGMVTRARMPIIFVAFCISIKGMVTRARMRIIFVAFCIAFYLGVSAIMYFVCIKTLRKPGAQCKQH</sequence>
<keyword evidence="4" id="KW-1185">Reference proteome</keyword>